<gene>
    <name evidence="1" type="ORF">A7Q00_02000</name>
</gene>
<reference evidence="2" key="1">
    <citation type="submission" date="2016-05" db="EMBL/GenBank/DDBJ databases">
        <title>Draft genome of Corynebacterium afermentans subsp. afermentans LCDC 88199T.</title>
        <authorList>
            <person name="Bernier A.-M."/>
            <person name="Bernard K."/>
        </authorList>
    </citation>
    <scope>NUCLEOTIDE SEQUENCE [LARGE SCALE GENOMIC DNA]</scope>
    <source>
        <strain evidence="2">NML130454</strain>
    </source>
</reference>
<dbReference type="Proteomes" id="UP000077726">
    <property type="component" value="Unassembled WGS sequence"/>
</dbReference>
<name>A0A1B6W134_9NEIS</name>
<evidence type="ECO:0000313" key="2">
    <source>
        <dbReference type="Proteomes" id="UP000077726"/>
    </source>
</evidence>
<organism evidence="1 2">
    <name type="scientific">Eikenella halliae</name>
    <dbReference type="NCBI Taxonomy" id="1795832"/>
    <lineage>
        <taxon>Bacteria</taxon>
        <taxon>Pseudomonadati</taxon>
        <taxon>Pseudomonadota</taxon>
        <taxon>Betaproteobacteria</taxon>
        <taxon>Neisseriales</taxon>
        <taxon>Neisseriaceae</taxon>
        <taxon>Eikenella</taxon>
    </lineage>
</organism>
<dbReference type="RefSeq" id="WP_064088976.1">
    <property type="nucleotide sequence ID" value="NZ_LXSQ01000006.1"/>
</dbReference>
<dbReference type="EMBL" id="LXSQ01000006">
    <property type="protein sequence ID" value="OAM44346.1"/>
    <property type="molecule type" value="Genomic_DNA"/>
</dbReference>
<protein>
    <submittedName>
        <fullName evidence="1">Uncharacterized protein</fullName>
    </submittedName>
</protein>
<comment type="caution">
    <text evidence="1">The sequence shown here is derived from an EMBL/GenBank/DDBJ whole genome shotgun (WGS) entry which is preliminary data.</text>
</comment>
<evidence type="ECO:0000313" key="1">
    <source>
        <dbReference type="EMBL" id="OAM44346.1"/>
    </source>
</evidence>
<proteinExistence type="predicted"/>
<dbReference type="STRING" id="1795832.A7Q00_02000"/>
<sequence>MPDNKKPSEALRQIRRENAAEYQKKLTAANRLEIRNRDAGKIAAIRERLPGIPGKDNAEKILYLLDSYEKSAK</sequence>
<dbReference type="OrthoDB" id="8613914at2"/>
<keyword evidence="2" id="KW-1185">Reference proteome</keyword>
<dbReference type="AlphaFoldDB" id="A0A1B6W134"/>
<accession>A0A1B6W134</accession>